<dbReference type="VEuPathDB" id="FungiDB:CAGL0C00297g"/>
<dbReference type="VEuPathDB" id="FungiDB:B1J91_C00297g"/>
<evidence type="ECO:0000256" key="7">
    <source>
        <dbReference type="ARBA" id="ARBA00022603"/>
    </source>
</evidence>
<evidence type="ECO:0000259" key="18">
    <source>
        <dbReference type="PROSITE" id="PS50868"/>
    </source>
</evidence>
<feature type="compositionally biased region" description="Polar residues" evidence="15">
    <location>
        <begin position="515"/>
        <end position="524"/>
    </location>
</feature>
<evidence type="ECO:0000256" key="14">
    <source>
        <dbReference type="ARBA" id="ARBA00047545"/>
    </source>
</evidence>
<comment type="catalytic activity">
    <reaction evidence="14">
        <text>L-lysyl(36)-[histone H3] + 3 S-adenosyl-L-methionine = N(6),N(6),N(6)-trimethyl-L-lysyl(36)-[histone H3] + 3 S-adenosyl-L-homocysteine + 3 H(+)</text>
        <dbReference type="Rhea" id="RHEA:60324"/>
        <dbReference type="Rhea" id="RHEA-COMP:9785"/>
        <dbReference type="Rhea" id="RHEA-COMP:15536"/>
        <dbReference type="ChEBI" id="CHEBI:15378"/>
        <dbReference type="ChEBI" id="CHEBI:29969"/>
        <dbReference type="ChEBI" id="CHEBI:57856"/>
        <dbReference type="ChEBI" id="CHEBI:59789"/>
        <dbReference type="ChEBI" id="CHEBI:61961"/>
        <dbReference type="EC" id="2.1.1.359"/>
    </reaction>
</comment>
<evidence type="ECO:0000256" key="13">
    <source>
        <dbReference type="ARBA" id="ARBA00030091"/>
    </source>
</evidence>
<dbReference type="GO" id="GO:0006283">
    <property type="term" value="P:transcription-coupled nucleotide-excision repair"/>
    <property type="evidence" value="ECO:0007669"/>
    <property type="project" value="EnsemblFungi"/>
</dbReference>
<dbReference type="VEuPathDB" id="FungiDB:GWK60_C00121"/>
<feature type="domain" description="AWS" evidence="19">
    <location>
        <begin position="81"/>
        <end position="136"/>
    </location>
</feature>
<dbReference type="InterPro" id="IPR044437">
    <property type="entry name" value="SETD2/Set2_SET"/>
</dbReference>
<dbReference type="Pfam" id="PF18507">
    <property type="entry name" value="WW_1"/>
    <property type="match status" value="1"/>
</dbReference>
<dbReference type="GO" id="GO:0005829">
    <property type="term" value="C:cytosol"/>
    <property type="evidence" value="ECO:0007669"/>
    <property type="project" value="EnsemblFungi"/>
</dbReference>
<feature type="region of interest" description="Disordered" evidence="15">
    <location>
        <begin position="515"/>
        <end position="545"/>
    </location>
</feature>
<dbReference type="VEuPathDB" id="FungiDB:GVI51_C00121"/>
<dbReference type="InterPro" id="IPR036020">
    <property type="entry name" value="WW_dom_sf"/>
</dbReference>
<dbReference type="Pfam" id="PF17907">
    <property type="entry name" value="AWS"/>
    <property type="match status" value="1"/>
</dbReference>
<dbReference type="EMBL" id="LLZZ01000184">
    <property type="protein sequence ID" value="KTA95486.1"/>
    <property type="molecule type" value="Genomic_DNA"/>
</dbReference>
<feature type="compositionally biased region" description="Basic and acidic residues" evidence="15">
    <location>
        <begin position="597"/>
        <end position="620"/>
    </location>
</feature>
<dbReference type="GO" id="GO:0045128">
    <property type="term" value="P:negative regulation of reciprocal meiotic recombination"/>
    <property type="evidence" value="ECO:0007669"/>
    <property type="project" value="EnsemblFungi"/>
</dbReference>
<dbReference type="GO" id="GO:0006353">
    <property type="term" value="P:DNA-templated transcription termination"/>
    <property type="evidence" value="ECO:0007669"/>
    <property type="project" value="EnsemblFungi"/>
</dbReference>
<evidence type="ECO:0000256" key="5">
    <source>
        <dbReference type="ARBA" id="ARBA00022454"/>
    </source>
</evidence>
<evidence type="ECO:0000256" key="11">
    <source>
        <dbReference type="ARBA" id="ARBA00023163"/>
    </source>
</evidence>
<dbReference type="GO" id="GO:0032259">
    <property type="term" value="P:methylation"/>
    <property type="evidence" value="ECO:0007669"/>
    <property type="project" value="UniProtKB-KW"/>
</dbReference>
<comment type="subcellular location">
    <subcellularLocation>
        <location evidence="2">Chromosome</location>
    </subcellularLocation>
    <subcellularLocation>
        <location evidence="1">Nucleus</location>
    </subcellularLocation>
</comment>
<evidence type="ECO:0000259" key="17">
    <source>
        <dbReference type="PROSITE" id="PS50280"/>
    </source>
</evidence>
<dbReference type="PANTHER" id="PTHR22884">
    <property type="entry name" value="SET DOMAIN PROTEINS"/>
    <property type="match status" value="1"/>
</dbReference>
<accession>A0A0W0CH68</accession>
<keyword evidence="8 20" id="KW-0808">Transferase</keyword>
<dbReference type="InterPro" id="IPR003616">
    <property type="entry name" value="Post-SET_dom"/>
</dbReference>
<dbReference type="CDD" id="cd19172">
    <property type="entry name" value="SET_SETD2"/>
    <property type="match status" value="1"/>
</dbReference>
<dbReference type="PROSITE" id="PS50280">
    <property type="entry name" value="SET"/>
    <property type="match status" value="1"/>
</dbReference>
<dbReference type="InterPro" id="IPR001214">
    <property type="entry name" value="SET_dom"/>
</dbReference>
<feature type="region of interest" description="Disordered" evidence="15">
    <location>
        <begin position="1"/>
        <end position="42"/>
    </location>
</feature>
<evidence type="ECO:0000256" key="1">
    <source>
        <dbReference type="ARBA" id="ARBA00004123"/>
    </source>
</evidence>
<feature type="domain" description="SET" evidence="17">
    <location>
        <begin position="138"/>
        <end position="255"/>
    </location>
</feature>
<dbReference type="EMBL" id="LLZZ01000002">
    <property type="protein sequence ID" value="KTB14155.1"/>
    <property type="molecule type" value="Genomic_DNA"/>
</dbReference>
<dbReference type="GO" id="GO:0009302">
    <property type="term" value="P:sno(s)RNA transcription"/>
    <property type="evidence" value="ECO:0007669"/>
    <property type="project" value="EnsemblFungi"/>
</dbReference>
<dbReference type="FunFam" id="2.170.270.10:FF:000033">
    <property type="entry name" value="Histone-lysine N-methyltransferase"/>
    <property type="match status" value="1"/>
</dbReference>
<dbReference type="EC" id="2.1.1.359" evidence="3"/>
<dbReference type="AlphaFoldDB" id="A0A0W0CH68"/>
<evidence type="ECO:0000259" key="16">
    <source>
        <dbReference type="PROSITE" id="PS50020"/>
    </source>
</evidence>
<dbReference type="Pfam" id="PF00856">
    <property type="entry name" value="SET"/>
    <property type="match status" value="1"/>
</dbReference>
<evidence type="ECO:0000256" key="8">
    <source>
        <dbReference type="ARBA" id="ARBA00022679"/>
    </source>
</evidence>
<dbReference type="Proteomes" id="UP000054886">
    <property type="component" value="Unassembled WGS sequence"/>
</dbReference>
<dbReference type="InterPro" id="IPR050777">
    <property type="entry name" value="SET2_Histone-Lys_MeTrsfase"/>
</dbReference>
<dbReference type="GO" id="GO:0005694">
    <property type="term" value="C:chromosome"/>
    <property type="evidence" value="ECO:0007669"/>
    <property type="project" value="UniProtKB-SubCell"/>
</dbReference>
<dbReference type="PROSITE" id="PS51215">
    <property type="entry name" value="AWS"/>
    <property type="match status" value="1"/>
</dbReference>
<dbReference type="InterPro" id="IPR001202">
    <property type="entry name" value="WW_dom"/>
</dbReference>
<reference evidence="20 22" key="1">
    <citation type="submission" date="2015-10" db="EMBL/GenBank/DDBJ databases">
        <title>Draft genomes sequences of Candida glabrata isolates 1A, 1B, 2A, 2B, 3A and 3B.</title>
        <authorList>
            <person name="Haavelsrud O.E."/>
            <person name="Gaustad P."/>
        </authorList>
    </citation>
    <scope>NUCLEOTIDE SEQUENCE [LARGE SCALE GENOMIC DNA]</scope>
    <source>
        <strain evidence="20">910700640</strain>
    </source>
</reference>
<evidence type="ECO:0000259" key="19">
    <source>
        <dbReference type="PROSITE" id="PS51215"/>
    </source>
</evidence>
<dbReference type="Gene3D" id="2.170.270.10">
    <property type="entry name" value="SET domain"/>
    <property type="match status" value="1"/>
</dbReference>
<feature type="domain" description="WW" evidence="16">
    <location>
        <begin position="479"/>
        <end position="511"/>
    </location>
</feature>
<dbReference type="SMART" id="SM00508">
    <property type="entry name" value="PostSET"/>
    <property type="match status" value="1"/>
</dbReference>
<dbReference type="GO" id="GO:0140955">
    <property type="term" value="F:histone H3K36 trimethyltransferase activity"/>
    <property type="evidence" value="ECO:0007669"/>
    <property type="project" value="UniProtKB-EC"/>
</dbReference>
<dbReference type="InterPro" id="IPR038190">
    <property type="entry name" value="SRI_sf"/>
</dbReference>
<sequence length="716" mass="83261">MSDISLAESIELNSSVPKDDQVFDDEIPDAEVQSEPSEEPPKLKRRLYLEEEDKTDEALSTFVNLEDCLYSNKHVGNCNSNDFMECDCYEDFQNGKNHACGEDSDCINRLTLIECVNDLCGTCGNDCANQRFQKKEYANIAVFKTKMKGYGVRAESDIEINDFIYEYKGEVIEEEEFRDRLVDYDQKKFRHFYFMMLQSGEFIDATIKGSLARFCNHSCNPNAYVNKWVVAGKLRMGIFAKRKILKGEEITFDYNVDRYGAAAQKCYCEEPNCIGFLGGKTQTDAASLLPQNVAEALGVKASEEKKWIKLKKAEGQKIEKSEAENINIEFLESITINPCNTATDVQKVMSVLLQIENKTVAQKLLQRLYLSSNEELLHHVIKLHGYTCFTKLLQLFALEEDELKKILYFLERLPKTTKNGIISSHIDFQVKSVCKNHSSLSSIGDSLIEKWKAYEEYKRITKLDINNSTKTKLQDIRRIKLPPGWEIVFENGRPMYYNAEKKTKLLYPPTGASKTFASQKSSSPIPKFKNKRDQNNGIKRKLTDEEYEERKRKRIELEQENIKKAKEEELQRLKAKFNQEREQKQILENIIAEANRKKEEERQNQLKIEKEKKDKKESKKQLSQISKMEHKWTKFFASVVPNILKKYESDKKIDHDNMKQCARDIVKILAAKEMKKDSSKEPEATVSKEKRHKIKQFVHGYMEKFLEKLDKKKQRH</sequence>
<dbReference type="SUPFAM" id="SSF82199">
    <property type="entry name" value="SET domain"/>
    <property type="match status" value="1"/>
</dbReference>
<dbReference type="Pfam" id="PF08236">
    <property type="entry name" value="SRI"/>
    <property type="match status" value="1"/>
</dbReference>
<dbReference type="PROSITE" id="PS50020">
    <property type="entry name" value="WW_DOMAIN_2"/>
    <property type="match status" value="1"/>
</dbReference>
<dbReference type="InterPro" id="IPR046341">
    <property type="entry name" value="SET_dom_sf"/>
</dbReference>
<evidence type="ECO:0000256" key="6">
    <source>
        <dbReference type="ARBA" id="ARBA00022491"/>
    </source>
</evidence>
<evidence type="ECO:0000256" key="3">
    <source>
        <dbReference type="ARBA" id="ARBA00012178"/>
    </source>
</evidence>
<keyword evidence="7 20" id="KW-0489">Methyltransferase</keyword>
<comment type="caution">
    <text evidence="20">The sequence shown here is derived from an EMBL/GenBank/DDBJ whole genome shotgun (WGS) entry which is preliminary data.</text>
</comment>
<keyword evidence="5" id="KW-0158">Chromosome</keyword>
<dbReference type="GO" id="GO:0030174">
    <property type="term" value="P:regulation of DNA-templated DNA replication initiation"/>
    <property type="evidence" value="ECO:0007669"/>
    <property type="project" value="EnsemblFungi"/>
</dbReference>
<feature type="domain" description="Post-SET" evidence="18">
    <location>
        <begin position="262"/>
        <end position="278"/>
    </location>
</feature>
<evidence type="ECO:0000256" key="12">
    <source>
        <dbReference type="ARBA" id="ARBA00023242"/>
    </source>
</evidence>
<evidence type="ECO:0000256" key="2">
    <source>
        <dbReference type="ARBA" id="ARBA00004286"/>
    </source>
</evidence>
<proteinExistence type="predicted"/>
<dbReference type="GO" id="GO:0003723">
    <property type="term" value="F:RNA binding"/>
    <property type="evidence" value="ECO:0007669"/>
    <property type="project" value="EnsemblFungi"/>
</dbReference>
<feature type="region of interest" description="Disordered" evidence="15">
    <location>
        <begin position="597"/>
        <end position="623"/>
    </location>
</feature>
<protein>
    <recommendedName>
        <fullName evidence="4">Histone-lysine N-methyltransferase, H3 lysine-36 specific</fullName>
        <ecNumber evidence="3">2.1.1.359</ecNumber>
    </recommendedName>
    <alternativeName>
        <fullName evidence="13">SET domain-containing protein 2</fullName>
    </alternativeName>
</protein>
<evidence type="ECO:0000256" key="4">
    <source>
        <dbReference type="ARBA" id="ARBA00018028"/>
    </source>
</evidence>
<organism evidence="20 22">
    <name type="scientific">Candida glabrata</name>
    <name type="common">Yeast</name>
    <name type="synonym">Torulopsis glabrata</name>
    <dbReference type="NCBI Taxonomy" id="5478"/>
    <lineage>
        <taxon>Eukaryota</taxon>
        <taxon>Fungi</taxon>
        <taxon>Dikarya</taxon>
        <taxon>Ascomycota</taxon>
        <taxon>Saccharomycotina</taxon>
        <taxon>Saccharomycetes</taxon>
        <taxon>Saccharomycetales</taxon>
        <taxon>Saccharomycetaceae</taxon>
        <taxon>Nakaseomyces</taxon>
    </lineage>
</organism>
<dbReference type="SMART" id="SM00317">
    <property type="entry name" value="SET"/>
    <property type="match status" value="1"/>
</dbReference>
<dbReference type="Gene3D" id="1.10.1740.100">
    <property type="entry name" value="Set2, Rpb1 interacting domain"/>
    <property type="match status" value="1"/>
</dbReference>
<dbReference type="GO" id="GO:0006354">
    <property type="term" value="P:DNA-templated transcription elongation"/>
    <property type="evidence" value="ECO:0007669"/>
    <property type="project" value="EnsemblFungi"/>
</dbReference>
<evidence type="ECO:0000256" key="10">
    <source>
        <dbReference type="ARBA" id="ARBA00023015"/>
    </source>
</evidence>
<dbReference type="InterPro" id="IPR013257">
    <property type="entry name" value="SRI"/>
</dbReference>
<name>A0A0W0CH68_CANGB</name>
<keyword evidence="6" id="KW-0678">Repressor</keyword>
<evidence type="ECO:0000313" key="20">
    <source>
        <dbReference type="EMBL" id="KTA95486.1"/>
    </source>
</evidence>
<evidence type="ECO:0000313" key="22">
    <source>
        <dbReference type="Proteomes" id="UP000054886"/>
    </source>
</evidence>
<dbReference type="GO" id="GO:0030437">
    <property type="term" value="P:ascospore formation"/>
    <property type="evidence" value="ECO:0007669"/>
    <property type="project" value="EnsemblFungi"/>
</dbReference>
<dbReference type="GO" id="GO:0060195">
    <property type="term" value="P:negative regulation of antisense RNA transcription"/>
    <property type="evidence" value="ECO:0007669"/>
    <property type="project" value="EnsemblFungi"/>
</dbReference>
<dbReference type="GO" id="GO:0005634">
    <property type="term" value="C:nucleus"/>
    <property type="evidence" value="ECO:0007669"/>
    <property type="project" value="UniProtKB-SubCell"/>
</dbReference>
<dbReference type="SMART" id="SM00570">
    <property type="entry name" value="AWS"/>
    <property type="match status" value="1"/>
</dbReference>
<dbReference type="OMA" id="AQSQPCY"/>
<evidence type="ECO:0000256" key="15">
    <source>
        <dbReference type="SAM" id="MobiDB-lite"/>
    </source>
</evidence>
<dbReference type="SMR" id="A0A0W0CH68"/>
<dbReference type="PROSITE" id="PS50868">
    <property type="entry name" value="POST_SET"/>
    <property type="match status" value="1"/>
</dbReference>
<dbReference type="SUPFAM" id="SSF51045">
    <property type="entry name" value="WW domain"/>
    <property type="match status" value="1"/>
</dbReference>
<gene>
    <name evidence="20" type="ORF">AO440_000381</name>
    <name evidence="21" type="ORF">AO440_005648</name>
</gene>
<dbReference type="OrthoDB" id="422362at2759"/>
<keyword evidence="12" id="KW-0539">Nucleus</keyword>
<evidence type="ECO:0000313" key="21">
    <source>
        <dbReference type="EMBL" id="KTB14155.1"/>
    </source>
</evidence>
<dbReference type="InterPro" id="IPR006560">
    <property type="entry name" value="AWS_dom"/>
</dbReference>
<evidence type="ECO:0000256" key="9">
    <source>
        <dbReference type="ARBA" id="ARBA00022691"/>
    </source>
</evidence>
<keyword evidence="10" id="KW-0805">Transcription regulation</keyword>
<dbReference type="PROSITE" id="PS51568">
    <property type="entry name" value="SAM_MT43_SET2_1"/>
    <property type="match status" value="1"/>
</dbReference>
<dbReference type="InterPro" id="IPR025788">
    <property type="entry name" value="Set2_fungi"/>
</dbReference>
<keyword evidence="9" id="KW-0949">S-adenosyl-L-methionine</keyword>
<keyword evidence="11" id="KW-0804">Transcription</keyword>